<evidence type="ECO:0000256" key="1">
    <source>
        <dbReference type="ARBA" id="ARBA00004141"/>
    </source>
</evidence>
<dbReference type="RefSeq" id="XP_026686423.1">
    <property type="nucleotide sequence ID" value="XM_026830622.1"/>
</dbReference>
<dbReference type="InterPro" id="IPR013657">
    <property type="entry name" value="SCL35B1-4/HUT1"/>
</dbReference>
<dbReference type="Proteomes" id="UP000079169">
    <property type="component" value="Unplaced"/>
</dbReference>
<keyword evidence="9" id="KW-1185">Reference proteome</keyword>
<feature type="transmembrane region" description="Helical" evidence="8">
    <location>
        <begin position="38"/>
        <end position="60"/>
    </location>
</feature>
<evidence type="ECO:0000256" key="5">
    <source>
        <dbReference type="ARBA" id="ARBA00022989"/>
    </source>
</evidence>
<dbReference type="RefSeq" id="XP_026686426.1">
    <property type="nucleotide sequence ID" value="XM_026830625.1"/>
</dbReference>
<dbReference type="Pfam" id="PF08449">
    <property type="entry name" value="UAA"/>
    <property type="match status" value="1"/>
</dbReference>
<evidence type="ECO:0000256" key="6">
    <source>
        <dbReference type="ARBA" id="ARBA00023136"/>
    </source>
</evidence>
<gene>
    <name evidence="10 11 12 13" type="primary">LOC103518925</name>
</gene>
<protein>
    <recommendedName>
        <fullName evidence="7">Adenosine 3'-phospho 5'-phosphosulfate transporter 1</fullName>
    </recommendedName>
</protein>
<evidence type="ECO:0000313" key="9">
    <source>
        <dbReference type="Proteomes" id="UP000079169"/>
    </source>
</evidence>
<feature type="transmembrane region" description="Helical" evidence="8">
    <location>
        <begin position="340"/>
        <end position="360"/>
    </location>
</feature>
<dbReference type="GO" id="GO:0000139">
    <property type="term" value="C:Golgi membrane"/>
    <property type="evidence" value="ECO:0007669"/>
    <property type="project" value="TreeGrafter"/>
</dbReference>
<keyword evidence="4 8" id="KW-0812">Transmembrane</keyword>
<evidence type="ECO:0000256" key="2">
    <source>
        <dbReference type="ARBA" id="ARBA00010694"/>
    </source>
</evidence>
<feature type="transmembrane region" description="Helical" evidence="8">
    <location>
        <begin position="367"/>
        <end position="390"/>
    </location>
</feature>
<dbReference type="PANTHER" id="PTHR10778">
    <property type="entry name" value="SOLUTE CARRIER FAMILY 35 MEMBER B"/>
    <property type="match status" value="1"/>
</dbReference>
<keyword evidence="3" id="KW-0813">Transport</keyword>
<feature type="transmembrane region" description="Helical" evidence="8">
    <location>
        <begin position="238"/>
        <end position="259"/>
    </location>
</feature>
<evidence type="ECO:0000256" key="7">
    <source>
        <dbReference type="ARBA" id="ARBA00039668"/>
    </source>
</evidence>
<evidence type="ECO:0000256" key="4">
    <source>
        <dbReference type="ARBA" id="ARBA00022692"/>
    </source>
</evidence>
<reference evidence="10 11" key="1">
    <citation type="submission" date="2025-04" db="UniProtKB">
        <authorList>
            <consortium name="RefSeq"/>
        </authorList>
    </citation>
    <scope>IDENTIFICATION</scope>
</reference>
<dbReference type="PaxDb" id="121845-A0A3Q0JI69"/>
<evidence type="ECO:0000313" key="11">
    <source>
        <dbReference type="RefSeq" id="XP_026686419.1"/>
    </source>
</evidence>
<comment type="subcellular location">
    <subcellularLocation>
        <location evidence="1">Membrane</location>
        <topology evidence="1">Multi-pass membrane protein</topology>
    </subcellularLocation>
</comment>
<dbReference type="RefSeq" id="XP_026686419.1">
    <property type="nucleotide sequence ID" value="XM_026830618.1"/>
</dbReference>
<dbReference type="PANTHER" id="PTHR10778:SF13">
    <property type="entry name" value="ADENOSINE 3'-PHOSPHO 5'-PHOSPHOSULFATE TRANSPORTER 1"/>
    <property type="match status" value="1"/>
</dbReference>
<dbReference type="AlphaFoldDB" id="A0A3Q0JI69"/>
<evidence type="ECO:0000256" key="3">
    <source>
        <dbReference type="ARBA" id="ARBA00022448"/>
    </source>
</evidence>
<dbReference type="GO" id="GO:0005789">
    <property type="term" value="C:endoplasmic reticulum membrane"/>
    <property type="evidence" value="ECO:0007669"/>
    <property type="project" value="TreeGrafter"/>
</dbReference>
<dbReference type="CTD" id="42115"/>
<evidence type="ECO:0000313" key="13">
    <source>
        <dbReference type="RefSeq" id="XP_026686426.1"/>
    </source>
</evidence>
<dbReference type="KEGG" id="dci:103518925"/>
<comment type="similarity">
    <text evidence="2">Belongs to the nucleotide-sugar transporter family. SLC35B subfamily.</text>
</comment>
<feature type="transmembrane region" description="Helical" evidence="8">
    <location>
        <begin position="153"/>
        <end position="173"/>
    </location>
</feature>
<organism evidence="9 10">
    <name type="scientific">Diaphorina citri</name>
    <name type="common">Asian citrus psyllid</name>
    <dbReference type="NCBI Taxonomy" id="121845"/>
    <lineage>
        <taxon>Eukaryota</taxon>
        <taxon>Metazoa</taxon>
        <taxon>Ecdysozoa</taxon>
        <taxon>Arthropoda</taxon>
        <taxon>Hexapoda</taxon>
        <taxon>Insecta</taxon>
        <taxon>Pterygota</taxon>
        <taxon>Neoptera</taxon>
        <taxon>Paraneoptera</taxon>
        <taxon>Hemiptera</taxon>
        <taxon>Sternorrhyncha</taxon>
        <taxon>Psylloidea</taxon>
        <taxon>Psyllidae</taxon>
        <taxon>Diaphorininae</taxon>
        <taxon>Diaphorina</taxon>
    </lineage>
</organism>
<feature type="transmembrane region" description="Helical" evidence="8">
    <location>
        <begin position="271"/>
        <end position="295"/>
    </location>
</feature>
<name>A0A3Q0JI69_DIACI</name>
<feature type="transmembrane region" description="Helical" evidence="8">
    <location>
        <begin position="307"/>
        <end position="328"/>
    </location>
</feature>
<dbReference type="RefSeq" id="XP_026686415.1">
    <property type="nucleotide sequence ID" value="XM_026830614.1"/>
</dbReference>
<dbReference type="STRING" id="121845.A0A3Q0JI69"/>
<dbReference type="GeneID" id="103518925"/>
<feature type="transmembrane region" description="Helical" evidence="8">
    <location>
        <begin position="109"/>
        <end position="129"/>
    </location>
</feature>
<accession>A0A3Q0JI69</accession>
<sequence length="430" mass="48095">MTRSITTVVATLAALSIGFTYLFNKLVTSLEDSYHEAWLFRIVLNLLGYATIVLPGYILYRYVYTRHDFADAGCIGYVITACFKDNTKSYAEEKEQLAGSVKSSVKQDALLLLFCTAGLQGSYLTWGVLQEKIMTQTYTNIMLEEGKFRDSQFLVFVNRILALVVSGLSLLIINQPRHTVPLYKYGFCSFTNIMSSWCQYEALKYISFPAQVLAKSCKILAVMFMGKLVSAKPKSYEYFEYISALVISLGMLLFMLSSLDTSDKVGKTTTLSGVILLALYLSCDSFTSNWQGVLFESYKVTSLQMMFGTNLFSCLFTAVSLLQQGGFYQSLHFMLQFPSFTLDCILLSISSAAGQLFVFFTIYKFGAIVFTIIMTVRQGLAILLSCIIYAHPISLLGILGILMVLMAVLLQAYCKLRKASLKKKLNQAEV</sequence>
<keyword evidence="6 8" id="KW-0472">Membrane</keyword>
<proteinExistence type="inferred from homology"/>
<feature type="transmembrane region" description="Helical" evidence="8">
    <location>
        <begin position="396"/>
        <end position="414"/>
    </location>
</feature>
<evidence type="ECO:0000256" key="8">
    <source>
        <dbReference type="SAM" id="Phobius"/>
    </source>
</evidence>
<evidence type="ECO:0000313" key="10">
    <source>
        <dbReference type="RefSeq" id="XP_026686415.1"/>
    </source>
</evidence>
<dbReference type="GO" id="GO:0046964">
    <property type="term" value="F:3'-phosphoadenosine 5'-phosphosulfate transmembrane transporter activity"/>
    <property type="evidence" value="ECO:0007669"/>
    <property type="project" value="TreeGrafter"/>
</dbReference>
<evidence type="ECO:0000313" key="12">
    <source>
        <dbReference type="RefSeq" id="XP_026686423.1"/>
    </source>
</evidence>
<keyword evidence="5 8" id="KW-1133">Transmembrane helix</keyword>